<dbReference type="InterPro" id="IPR019874">
    <property type="entry name" value="RF_methyltr_PrmC"/>
</dbReference>
<dbReference type="GO" id="GO:0032259">
    <property type="term" value="P:methylation"/>
    <property type="evidence" value="ECO:0007669"/>
    <property type="project" value="UniProtKB-KW"/>
</dbReference>
<reference evidence="8 9" key="1">
    <citation type="submission" date="2019-02" db="EMBL/GenBank/DDBJ databases">
        <title>Deep-cultivation of Planctomycetes and their phenomic and genomic characterization uncovers novel biology.</title>
        <authorList>
            <person name="Wiegand S."/>
            <person name="Jogler M."/>
            <person name="Boedeker C."/>
            <person name="Pinto D."/>
            <person name="Vollmers J."/>
            <person name="Rivas-Marin E."/>
            <person name="Kohn T."/>
            <person name="Peeters S.H."/>
            <person name="Heuer A."/>
            <person name="Rast P."/>
            <person name="Oberbeckmann S."/>
            <person name="Bunk B."/>
            <person name="Jeske O."/>
            <person name="Meyerdierks A."/>
            <person name="Storesund J.E."/>
            <person name="Kallscheuer N."/>
            <person name="Luecker S."/>
            <person name="Lage O.M."/>
            <person name="Pohl T."/>
            <person name="Merkel B.J."/>
            <person name="Hornburger P."/>
            <person name="Mueller R.-W."/>
            <person name="Bruemmer F."/>
            <person name="Labrenz M."/>
            <person name="Spormann A.M."/>
            <person name="Op den Camp H."/>
            <person name="Overmann J."/>
            <person name="Amann R."/>
            <person name="Jetten M.S.M."/>
            <person name="Mascher T."/>
            <person name="Medema M.H."/>
            <person name="Devos D.P."/>
            <person name="Kaster A.-K."/>
            <person name="Ovreas L."/>
            <person name="Rohde M."/>
            <person name="Galperin M.Y."/>
            <person name="Jogler C."/>
        </authorList>
    </citation>
    <scope>NUCLEOTIDE SEQUENCE [LARGE SCALE GENOMIC DNA]</scope>
    <source>
        <strain evidence="8 9">Q31a</strain>
    </source>
</reference>
<dbReference type="GO" id="GO:0102559">
    <property type="term" value="F:peptide chain release factor N(5)-glutamine methyltransferase activity"/>
    <property type="evidence" value="ECO:0007669"/>
    <property type="project" value="UniProtKB-EC"/>
</dbReference>
<comment type="catalytic activity">
    <reaction evidence="4 5">
        <text>L-glutaminyl-[peptide chain release factor] + S-adenosyl-L-methionine = N(5)-methyl-L-glutaminyl-[peptide chain release factor] + S-adenosyl-L-homocysteine + H(+)</text>
        <dbReference type="Rhea" id="RHEA:42896"/>
        <dbReference type="Rhea" id="RHEA-COMP:10271"/>
        <dbReference type="Rhea" id="RHEA-COMP:10272"/>
        <dbReference type="ChEBI" id="CHEBI:15378"/>
        <dbReference type="ChEBI" id="CHEBI:30011"/>
        <dbReference type="ChEBI" id="CHEBI:57856"/>
        <dbReference type="ChEBI" id="CHEBI:59789"/>
        <dbReference type="ChEBI" id="CHEBI:61891"/>
        <dbReference type="EC" id="2.1.1.297"/>
    </reaction>
</comment>
<keyword evidence="1 5" id="KW-0489">Methyltransferase</keyword>
<keyword evidence="2 5" id="KW-0808">Transferase</keyword>
<comment type="caution">
    <text evidence="5">Lacks conserved residue(s) required for the propagation of feature annotation.</text>
</comment>
<feature type="binding site" evidence="5">
    <location>
        <begin position="134"/>
        <end position="138"/>
    </location>
    <ligand>
        <name>S-adenosyl-L-methionine</name>
        <dbReference type="ChEBI" id="CHEBI:59789"/>
    </ligand>
</feature>
<dbReference type="EMBL" id="CP036298">
    <property type="protein sequence ID" value="QDV27490.1"/>
    <property type="molecule type" value="Genomic_DNA"/>
</dbReference>
<organism evidence="8 9">
    <name type="scientific">Aureliella helgolandensis</name>
    <dbReference type="NCBI Taxonomy" id="2527968"/>
    <lineage>
        <taxon>Bacteria</taxon>
        <taxon>Pseudomonadati</taxon>
        <taxon>Planctomycetota</taxon>
        <taxon>Planctomycetia</taxon>
        <taxon>Pirellulales</taxon>
        <taxon>Pirellulaceae</taxon>
        <taxon>Aureliella</taxon>
    </lineage>
</organism>
<dbReference type="Gene3D" id="1.10.8.10">
    <property type="entry name" value="DNA helicase RuvA subunit, C-terminal domain"/>
    <property type="match status" value="1"/>
</dbReference>
<proteinExistence type="inferred from homology"/>
<evidence type="ECO:0000256" key="2">
    <source>
        <dbReference type="ARBA" id="ARBA00022679"/>
    </source>
</evidence>
<evidence type="ECO:0000256" key="4">
    <source>
        <dbReference type="ARBA" id="ARBA00048391"/>
    </source>
</evidence>
<protein>
    <recommendedName>
        <fullName evidence="5">Release factor glutamine methyltransferase</fullName>
        <shortName evidence="5">RF MTase</shortName>
        <ecNumber evidence="5">2.1.1.297</ecNumber>
    </recommendedName>
    <alternativeName>
        <fullName evidence="5">N5-glutamine methyltransferase PrmC</fullName>
    </alternativeName>
    <alternativeName>
        <fullName evidence="5">Protein-(glutamine-N5) MTase PrmC</fullName>
    </alternativeName>
    <alternativeName>
        <fullName evidence="5">Protein-glutamine N-methyltransferase PrmC</fullName>
    </alternativeName>
</protein>
<comment type="function">
    <text evidence="5">Methylates the class 1 translation termination release factors RF1/PrfA and RF2/PrfB on the glutamine residue of the universally conserved GGQ motif.</text>
</comment>
<evidence type="ECO:0000313" key="9">
    <source>
        <dbReference type="Proteomes" id="UP000318017"/>
    </source>
</evidence>
<feature type="binding site" evidence="5">
    <location>
        <position position="203"/>
    </location>
    <ligand>
        <name>S-adenosyl-L-methionine</name>
        <dbReference type="ChEBI" id="CHEBI:59789"/>
    </ligand>
</feature>
<dbReference type="RefSeq" id="WP_145084966.1">
    <property type="nucleotide sequence ID" value="NZ_CP036298.1"/>
</dbReference>
<dbReference type="NCBIfam" id="TIGR03534">
    <property type="entry name" value="RF_mod_PrmC"/>
    <property type="match status" value="1"/>
</dbReference>
<dbReference type="Pfam" id="PF17827">
    <property type="entry name" value="PrmC_N"/>
    <property type="match status" value="1"/>
</dbReference>
<dbReference type="CDD" id="cd02440">
    <property type="entry name" value="AdoMet_MTases"/>
    <property type="match status" value="1"/>
</dbReference>
<feature type="binding site" evidence="5">
    <location>
        <position position="157"/>
    </location>
    <ligand>
        <name>S-adenosyl-L-methionine</name>
        <dbReference type="ChEBI" id="CHEBI:59789"/>
    </ligand>
</feature>
<accession>A0A518GFY6</accession>
<dbReference type="EC" id="2.1.1.297" evidence="5"/>
<dbReference type="Pfam" id="PF05175">
    <property type="entry name" value="MTS"/>
    <property type="match status" value="1"/>
</dbReference>
<dbReference type="InterPro" id="IPR007848">
    <property type="entry name" value="Small_mtfrase_dom"/>
</dbReference>
<dbReference type="KEGG" id="ahel:Q31a_58790"/>
<sequence length="297" mass="33041">MSAAETWTVGKLLTWTTEYLKKSGSDSPRLDAEVLLSQSRDCRRIELYTAFDEEPSEEVKAKFRAMVKRRAEGAPVAYLVGHKEFYSLDFEVTPDVLIPRPETEHLVVEALDQAKALRTQRGSQAQPLRLADVGTGSGCVAIAVAKHLPDSQVLAIDVSEEALEVARRNALKHALDPPQLEFAQSNLLEGLEPELQFDLILSNPPYVSEPEYEALDTTVRQYEPRQALVGGPRGYELIVRLLTQAAERLVPDGCVVLEFSPMLAESLDAWVGDIWQEPRVIKDLAGLPRIVTLKKRA</sequence>
<dbReference type="PANTHER" id="PTHR18895:SF74">
    <property type="entry name" value="MTRF1L RELEASE FACTOR GLUTAMINE METHYLTRANSFERASE"/>
    <property type="match status" value="1"/>
</dbReference>
<evidence type="ECO:0000256" key="3">
    <source>
        <dbReference type="ARBA" id="ARBA00022691"/>
    </source>
</evidence>
<gene>
    <name evidence="5 8" type="primary">prmC</name>
    <name evidence="8" type="ORF">Q31a_58790</name>
</gene>
<keyword evidence="9" id="KW-1185">Reference proteome</keyword>
<dbReference type="PROSITE" id="PS00092">
    <property type="entry name" value="N6_MTASE"/>
    <property type="match status" value="1"/>
</dbReference>
<dbReference type="GO" id="GO:0003676">
    <property type="term" value="F:nucleic acid binding"/>
    <property type="evidence" value="ECO:0007669"/>
    <property type="project" value="InterPro"/>
</dbReference>
<dbReference type="SUPFAM" id="SSF53335">
    <property type="entry name" value="S-adenosyl-L-methionine-dependent methyltransferases"/>
    <property type="match status" value="1"/>
</dbReference>
<feature type="domain" description="Release factor glutamine methyltransferase N-terminal" evidence="7">
    <location>
        <begin position="12"/>
        <end position="81"/>
    </location>
</feature>
<feature type="binding site" evidence="5">
    <location>
        <begin position="203"/>
        <end position="206"/>
    </location>
    <ligand>
        <name>substrate</name>
    </ligand>
</feature>
<evidence type="ECO:0000256" key="5">
    <source>
        <dbReference type="HAMAP-Rule" id="MF_02126"/>
    </source>
</evidence>
<dbReference type="InterPro" id="IPR004556">
    <property type="entry name" value="HemK-like"/>
</dbReference>
<dbReference type="OrthoDB" id="9800643at2"/>
<dbReference type="NCBIfam" id="TIGR00536">
    <property type="entry name" value="hemK_fam"/>
    <property type="match status" value="1"/>
</dbReference>
<dbReference type="InterPro" id="IPR002052">
    <property type="entry name" value="DNA_methylase_N6_adenine_CS"/>
</dbReference>
<dbReference type="HAMAP" id="MF_02126">
    <property type="entry name" value="RF_methyltr_PrmC"/>
    <property type="match status" value="1"/>
</dbReference>
<dbReference type="InterPro" id="IPR029063">
    <property type="entry name" value="SAM-dependent_MTases_sf"/>
</dbReference>
<keyword evidence="3 5" id="KW-0949">S-adenosyl-L-methionine</keyword>
<evidence type="ECO:0000256" key="1">
    <source>
        <dbReference type="ARBA" id="ARBA00022603"/>
    </source>
</evidence>
<feature type="domain" description="Methyltransferase small" evidence="6">
    <location>
        <begin position="123"/>
        <end position="211"/>
    </location>
</feature>
<evidence type="ECO:0000259" key="7">
    <source>
        <dbReference type="Pfam" id="PF17827"/>
    </source>
</evidence>
<evidence type="ECO:0000313" key="8">
    <source>
        <dbReference type="EMBL" id="QDV27490.1"/>
    </source>
</evidence>
<dbReference type="Gene3D" id="3.40.50.150">
    <property type="entry name" value="Vaccinia Virus protein VP39"/>
    <property type="match status" value="1"/>
</dbReference>
<dbReference type="PANTHER" id="PTHR18895">
    <property type="entry name" value="HEMK METHYLTRANSFERASE"/>
    <property type="match status" value="1"/>
</dbReference>
<dbReference type="InterPro" id="IPR050320">
    <property type="entry name" value="N5-glutamine_MTase"/>
</dbReference>
<evidence type="ECO:0000259" key="6">
    <source>
        <dbReference type="Pfam" id="PF05175"/>
    </source>
</evidence>
<comment type="similarity">
    <text evidence="5">Belongs to the protein N5-glutamine methyltransferase family. PrmC subfamily.</text>
</comment>
<dbReference type="Proteomes" id="UP000318017">
    <property type="component" value="Chromosome"/>
</dbReference>
<name>A0A518GFY6_9BACT</name>
<dbReference type="InterPro" id="IPR040758">
    <property type="entry name" value="PrmC_N"/>
</dbReference>
<dbReference type="AlphaFoldDB" id="A0A518GFY6"/>